<organism evidence="12 13">
    <name type="scientific">Geobacter hydrogenophilus</name>
    <dbReference type="NCBI Taxonomy" id="40983"/>
    <lineage>
        <taxon>Bacteria</taxon>
        <taxon>Pseudomonadati</taxon>
        <taxon>Thermodesulfobacteriota</taxon>
        <taxon>Desulfuromonadia</taxon>
        <taxon>Geobacterales</taxon>
        <taxon>Geobacteraceae</taxon>
        <taxon>Geobacter</taxon>
    </lineage>
</organism>
<gene>
    <name evidence="12" type="ORF">GHYDROH2_18660</name>
</gene>
<evidence type="ECO:0000256" key="2">
    <source>
        <dbReference type="ARBA" id="ARBA00004196"/>
    </source>
</evidence>
<keyword evidence="8" id="KW-0408">Iron</keyword>
<evidence type="ECO:0000256" key="5">
    <source>
        <dbReference type="ARBA" id="ARBA00022723"/>
    </source>
</evidence>
<feature type="domain" description="Tetrahaem cytochrome" evidence="11">
    <location>
        <begin position="83"/>
        <end position="151"/>
    </location>
</feature>
<protein>
    <submittedName>
        <fullName evidence="12">Cytochrome c</fullName>
    </submittedName>
</protein>
<dbReference type="SUPFAM" id="SSF48695">
    <property type="entry name" value="Multiheme cytochromes"/>
    <property type="match status" value="1"/>
</dbReference>
<accession>A0A9W6G0T9</accession>
<dbReference type="GO" id="GO:0030313">
    <property type="term" value="C:cell envelope"/>
    <property type="evidence" value="ECO:0007669"/>
    <property type="project" value="UniProtKB-SubCell"/>
</dbReference>
<evidence type="ECO:0000313" key="13">
    <source>
        <dbReference type="Proteomes" id="UP001144352"/>
    </source>
</evidence>
<evidence type="ECO:0000256" key="9">
    <source>
        <dbReference type="SAM" id="MobiDB-lite"/>
    </source>
</evidence>
<dbReference type="InterPro" id="IPR012286">
    <property type="entry name" value="Tetrahaem_cytochrome"/>
</dbReference>
<dbReference type="GO" id="GO:0046872">
    <property type="term" value="F:metal ion binding"/>
    <property type="evidence" value="ECO:0007669"/>
    <property type="project" value="UniProtKB-KW"/>
</dbReference>
<keyword evidence="10" id="KW-0812">Transmembrane</keyword>
<keyword evidence="5" id="KW-0479">Metal-binding</keyword>
<dbReference type="EMBL" id="BSDS01000001">
    <property type="protein sequence ID" value="GLI38365.1"/>
    <property type="molecule type" value="Genomic_DNA"/>
</dbReference>
<evidence type="ECO:0000256" key="10">
    <source>
        <dbReference type="SAM" id="Phobius"/>
    </source>
</evidence>
<reference evidence="12" key="1">
    <citation type="submission" date="2022-12" db="EMBL/GenBank/DDBJ databases">
        <title>Reference genome sequencing for broad-spectrum identification of bacterial and archaeal isolates by mass spectrometry.</title>
        <authorList>
            <person name="Sekiguchi Y."/>
            <person name="Tourlousse D.M."/>
        </authorList>
    </citation>
    <scope>NUCLEOTIDE SEQUENCE</scope>
    <source>
        <strain evidence="12">H2</strain>
    </source>
</reference>
<keyword evidence="10" id="KW-1133">Transmembrane helix</keyword>
<dbReference type="Pfam" id="PF14537">
    <property type="entry name" value="Cytochrom_c3_2"/>
    <property type="match status" value="1"/>
</dbReference>
<comment type="cofactor">
    <cofactor evidence="1">
        <name>heme c</name>
        <dbReference type="ChEBI" id="CHEBI:61717"/>
    </cofactor>
</comment>
<dbReference type="InterPro" id="IPR036280">
    <property type="entry name" value="Multihaem_cyt_sf"/>
</dbReference>
<keyword evidence="7" id="KW-0249">Electron transport</keyword>
<dbReference type="RefSeq" id="WP_214186525.1">
    <property type="nucleotide sequence ID" value="NZ_BSDS01000001.1"/>
</dbReference>
<dbReference type="Proteomes" id="UP001144352">
    <property type="component" value="Unassembled WGS sequence"/>
</dbReference>
<feature type="transmembrane region" description="Helical" evidence="10">
    <location>
        <begin position="6"/>
        <end position="26"/>
    </location>
</feature>
<evidence type="ECO:0000256" key="7">
    <source>
        <dbReference type="ARBA" id="ARBA00022982"/>
    </source>
</evidence>
<dbReference type="Gene3D" id="3.90.10.10">
    <property type="entry name" value="Cytochrome C3"/>
    <property type="match status" value="1"/>
</dbReference>
<comment type="caution">
    <text evidence="12">The sequence shown here is derived from an EMBL/GenBank/DDBJ whole genome shotgun (WGS) entry which is preliminary data.</text>
</comment>
<keyword evidence="13" id="KW-1185">Reference proteome</keyword>
<keyword evidence="3" id="KW-0813">Transport</keyword>
<evidence type="ECO:0000313" key="12">
    <source>
        <dbReference type="EMBL" id="GLI38365.1"/>
    </source>
</evidence>
<feature type="compositionally biased region" description="Basic and acidic residues" evidence="9">
    <location>
        <begin position="161"/>
        <end position="174"/>
    </location>
</feature>
<dbReference type="PANTHER" id="PTHR35038">
    <property type="entry name" value="DISSIMILATORY SULFITE REDUCTASE SIRA"/>
    <property type="match status" value="1"/>
</dbReference>
<evidence type="ECO:0000256" key="4">
    <source>
        <dbReference type="ARBA" id="ARBA00022617"/>
    </source>
</evidence>
<sequence length="181" mass="19938">MGNHVWRPLYIAVALIALVLVARTFLVPKDFGIHERGYMYGWHRKGNEAEWKAVTVKYRTAASCKACHEDKAESLARTPHGIISCENCHGPALNHPDDPPTLTIDRSRKLCLRCHAALTTPTSGRASIAGINPETHNPEAECTLCHDPHNPVIREALAKSHEEAGVHGASERGNEAYPLVR</sequence>
<dbReference type="InterPro" id="IPR051829">
    <property type="entry name" value="Multiheme_Cytochr_ET"/>
</dbReference>
<evidence type="ECO:0000259" key="11">
    <source>
        <dbReference type="Pfam" id="PF14537"/>
    </source>
</evidence>
<name>A0A9W6G0T9_9BACT</name>
<feature type="region of interest" description="Disordered" evidence="9">
    <location>
        <begin position="161"/>
        <end position="181"/>
    </location>
</feature>
<dbReference type="AlphaFoldDB" id="A0A9W6G0T9"/>
<evidence type="ECO:0000256" key="3">
    <source>
        <dbReference type="ARBA" id="ARBA00022448"/>
    </source>
</evidence>
<evidence type="ECO:0000256" key="6">
    <source>
        <dbReference type="ARBA" id="ARBA00022729"/>
    </source>
</evidence>
<evidence type="ECO:0000256" key="8">
    <source>
        <dbReference type="ARBA" id="ARBA00023004"/>
    </source>
</evidence>
<evidence type="ECO:0000256" key="1">
    <source>
        <dbReference type="ARBA" id="ARBA00001926"/>
    </source>
</evidence>
<keyword evidence="6" id="KW-0732">Signal</keyword>
<comment type="subcellular location">
    <subcellularLocation>
        <location evidence="2">Cell envelope</location>
    </subcellularLocation>
</comment>
<keyword evidence="4" id="KW-0349">Heme</keyword>
<proteinExistence type="predicted"/>
<keyword evidence="10" id="KW-0472">Membrane</keyword>